<dbReference type="PANTHER" id="PTHR23063:SF60">
    <property type="entry name" value="LYSOPHOSPHATIDIC ACID:OLEOYL-COA ACYLTRANSFERASE 1"/>
    <property type="match status" value="1"/>
</dbReference>
<dbReference type="EMBL" id="CAJPDS010000013">
    <property type="protein sequence ID" value="CAF9913727.1"/>
    <property type="molecule type" value="Genomic_DNA"/>
</dbReference>
<comment type="subcellular location">
    <subcellularLocation>
        <location evidence="1">Membrane</location>
    </subcellularLocation>
</comment>
<keyword evidence="4 10" id="KW-0812">Transmembrane</keyword>
<evidence type="ECO:0000256" key="5">
    <source>
        <dbReference type="ARBA" id="ARBA00022989"/>
    </source>
</evidence>
<evidence type="ECO:0000256" key="10">
    <source>
        <dbReference type="SAM" id="Phobius"/>
    </source>
</evidence>
<protein>
    <recommendedName>
        <fullName evidence="11">Phospholipid/glycerol acyltransferase domain-containing protein</fullName>
    </recommendedName>
</protein>
<feature type="transmembrane region" description="Helical" evidence="10">
    <location>
        <begin position="34"/>
        <end position="57"/>
    </location>
</feature>
<comment type="similarity">
    <text evidence="2">Belongs to the 1-acyl-sn-glycerol-3-phosphate acyltransferase family.</text>
</comment>
<evidence type="ECO:0000256" key="1">
    <source>
        <dbReference type="ARBA" id="ARBA00004370"/>
    </source>
</evidence>
<keyword evidence="7 10" id="KW-0472">Membrane</keyword>
<evidence type="ECO:0000256" key="3">
    <source>
        <dbReference type="ARBA" id="ARBA00022679"/>
    </source>
</evidence>
<accession>A0A8H3F0J5</accession>
<dbReference type="Proteomes" id="UP000664521">
    <property type="component" value="Unassembled WGS sequence"/>
</dbReference>
<dbReference type="GO" id="GO:0016746">
    <property type="term" value="F:acyltransferase activity"/>
    <property type="evidence" value="ECO:0007669"/>
    <property type="project" value="UniProtKB-KW"/>
</dbReference>
<evidence type="ECO:0000313" key="12">
    <source>
        <dbReference type="EMBL" id="CAF9913727.1"/>
    </source>
</evidence>
<evidence type="ECO:0000313" key="13">
    <source>
        <dbReference type="Proteomes" id="UP000664521"/>
    </source>
</evidence>
<keyword evidence="6" id="KW-0443">Lipid metabolism</keyword>
<dbReference type="PANTHER" id="PTHR23063">
    <property type="entry name" value="PHOSPHOLIPID ACYLTRANSFERASE"/>
    <property type="match status" value="1"/>
</dbReference>
<dbReference type="InterPro" id="IPR002123">
    <property type="entry name" value="Plipid/glycerol_acylTrfase"/>
</dbReference>
<evidence type="ECO:0000256" key="4">
    <source>
        <dbReference type="ARBA" id="ARBA00022692"/>
    </source>
</evidence>
<keyword evidence="13" id="KW-1185">Reference proteome</keyword>
<name>A0A8H3F0J5_9LECA</name>
<organism evidence="12 13">
    <name type="scientific">Heterodermia speciosa</name>
    <dbReference type="NCBI Taxonomy" id="116794"/>
    <lineage>
        <taxon>Eukaryota</taxon>
        <taxon>Fungi</taxon>
        <taxon>Dikarya</taxon>
        <taxon>Ascomycota</taxon>
        <taxon>Pezizomycotina</taxon>
        <taxon>Lecanoromycetes</taxon>
        <taxon>OSLEUM clade</taxon>
        <taxon>Lecanoromycetidae</taxon>
        <taxon>Caliciales</taxon>
        <taxon>Physciaceae</taxon>
        <taxon>Heterodermia</taxon>
    </lineage>
</organism>
<dbReference type="SMART" id="SM00563">
    <property type="entry name" value="PlsC"/>
    <property type="match status" value="1"/>
</dbReference>
<evidence type="ECO:0000259" key="11">
    <source>
        <dbReference type="SMART" id="SM00563"/>
    </source>
</evidence>
<evidence type="ECO:0000256" key="6">
    <source>
        <dbReference type="ARBA" id="ARBA00023098"/>
    </source>
</evidence>
<reference evidence="12" key="1">
    <citation type="submission" date="2021-03" db="EMBL/GenBank/DDBJ databases">
        <authorList>
            <person name="Tagirdzhanova G."/>
        </authorList>
    </citation>
    <scope>NUCLEOTIDE SEQUENCE</scope>
</reference>
<comment type="caution">
    <text evidence="12">The sequence shown here is derived from an EMBL/GenBank/DDBJ whole genome shotgun (WGS) entry which is preliminary data.</text>
</comment>
<dbReference type="OrthoDB" id="272512at2759"/>
<feature type="region of interest" description="Disordered" evidence="9">
    <location>
        <begin position="257"/>
        <end position="277"/>
    </location>
</feature>
<evidence type="ECO:0000256" key="2">
    <source>
        <dbReference type="ARBA" id="ARBA00008655"/>
    </source>
</evidence>
<dbReference type="AlphaFoldDB" id="A0A8H3F0J5"/>
<evidence type="ECO:0000256" key="8">
    <source>
        <dbReference type="ARBA" id="ARBA00023315"/>
    </source>
</evidence>
<evidence type="ECO:0000256" key="9">
    <source>
        <dbReference type="SAM" id="MobiDB-lite"/>
    </source>
</evidence>
<dbReference type="Pfam" id="PF01553">
    <property type="entry name" value="Acyltransferase"/>
    <property type="match status" value="1"/>
</dbReference>
<dbReference type="SUPFAM" id="SSF69593">
    <property type="entry name" value="Glycerol-3-phosphate (1)-acyltransferase"/>
    <property type="match status" value="1"/>
</dbReference>
<evidence type="ECO:0000256" key="7">
    <source>
        <dbReference type="ARBA" id="ARBA00023136"/>
    </source>
</evidence>
<gene>
    <name evidence="12" type="ORF">HETSPECPRED_001641</name>
</gene>
<keyword evidence="8" id="KW-0012">Acyltransferase</keyword>
<sequence length="320" mass="35234">MSRGLLLTATGSGIAPFFPVQTQASGFYLPAHCFLFLLRLPILITFTFTYFAILQWLPIGSLGKKASLWAILGVPSIWWIDLQIDGVKKGSLATHHQERLPQPGSIIASSHTSPIDSLYLAAIFDPIFTASYPSTRLVHRISLLQSILRAFQYPQQQPPSSANLVELQDILRQSPDRVVAVFPECTTTNGRGILPFSNSLLTSPANAKIFPISLRYTPPDITTPVPGTYLTFLWNLLSKPTHCIRVRIAESVFNMTQSDDTTSSTDTLLDSEDGNSKNSAERKLLHKIAEALARLGKVKTVGLDVRDKAGFIKAWSVNLS</sequence>
<proteinExistence type="inferred from homology"/>
<dbReference type="GO" id="GO:0006629">
    <property type="term" value="P:lipid metabolic process"/>
    <property type="evidence" value="ECO:0007669"/>
    <property type="project" value="UniProtKB-KW"/>
</dbReference>
<keyword evidence="3" id="KW-0808">Transferase</keyword>
<feature type="domain" description="Phospholipid/glycerol acyltransferase" evidence="11">
    <location>
        <begin position="105"/>
        <end position="217"/>
    </location>
</feature>
<dbReference type="GO" id="GO:0016020">
    <property type="term" value="C:membrane"/>
    <property type="evidence" value="ECO:0007669"/>
    <property type="project" value="UniProtKB-SubCell"/>
</dbReference>
<keyword evidence="5 10" id="KW-1133">Transmembrane helix</keyword>
<feature type="compositionally biased region" description="Low complexity" evidence="9">
    <location>
        <begin position="258"/>
        <end position="268"/>
    </location>
</feature>